<evidence type="ECO:0000259" key="1">
    <source>
        <dbReference type="Pfam" id="PF22746"/>
    </source>
</evidence>
<dbReference type="Pfam" id="PF22746">
    <property type="entry name" value="SHOCT-like_DUF2089-C"/>
    <property type="match status" value="1"/>
</dbReference>
<dbReference type="EMBL" id="FQTY01000015">
    <property type="protein sequence ID" value="SHF00952.1"/>
    <property type="molecule type" value="Genomic_DNA"/>
</dbReference>
<dbReference type="GeneID" id="90993600"/>
<feature type="domain" description="YvlB/LiaX N-terminal" evidence="1">
    <location>
        <begin position="4"/>
        <end position="32"/>
    </location>
</feature>
<keyword evidence="3" id="KW-1185">Reference proteome</keyword>
<accession>A0A1M4Y669</accession>
<protein>
    <recommendedName>
        <fullName evidence="1">YvlB/LiaX N-terminal domain-containing protein</fullName>
    </recommendedName>
</protein>
<evidence type="ECO:0000313" key="3">
    <source>
        <dbReference type="Proteomes" id="UP000184114"/>
    </source>
</evidence>
<name>A0A1M4Y669_9FIRM</name>
<proteinExistence type="predicted"/>
<dbReference type="AlphaFoldDB" id="A0A1M4Y669"/>
<dbReference type="RefSeq" id="WP_072976810.1">
    <property type="nucleotide sequence ID" value="NZ_FQTY01000015.1"/>
</dbReference>
<dbReference type="InterPro" id="IPR053959">
    <property type="entry name" value="YvlB/LiaX_N"/>
</dbReference>
<reference evidence="3" key="1">
    <citation type="submission" date="2016-11" db="EMBL/GenBank/DDBJ databases">
        <authorList>
            <person name="Varghese N."/>
            <person name="Submissions S."/>
        </authorList>
    </citation>
    <scope>NUCLEOTIDE SEQUENCE [LARGE SCALE GENOMIC DNA]</scope>
    <source>
        <strain evidence="3">DSM 18095</strain>
    </source>
</reference>
<gene>
    <name evidence="2" type="ORF">SAMN02745784_02523</name>
</gene>
<dbReference type="STRING" id="1123404.SAMN02745784_02523"/>
<organism evidence="2 3">
    <name type="scientific">Tissierella praeacuta DSM 18095</name>
    <dbReference type="NCBI Taxonomy" id="1123404"/>
    <lineage>
        <taxon>Bacteria</taxon>
        <taxon>Bacillati</taxon>
        <taxon>Bacillota</taxon>
        <taxon>Tissierellia</taxon>
        <taxon>Tissierellales</taxon>
        <taxon>Tissierellaceae</taxon>
        <taxon>Tissierella</taxon>
    </lineage>
</organism>
<sequence>MQADEKMQILTMVKEGKISTEEGVQLLDALNNTNSPDNTNMSTKAKWLKVRVFDPEDATKVNVTLPISLINIGVKFASKFSPEFKEAGLTENDMEEILAAIKNGETGKIVEVDSENGTKVEVVIE</sequence>
<evidence type="ECO:0000313" key="2">
    <source>
        <dbReference type="EMBL" id="SHF00952.1"/>
    </source>
</evidence>
<dbReference type="Proteomes" id="UP000184114">
    <property type="component" value="Unassembled WGS sequence"/>
</dbReference>